<gene>
    <name evidence="3" type="ORF">I8752_16560</name>
</gene>
<dbReference type="EMBL" id="JAECZA010000080">
    <property type="protein sequence ID" value="MBH8574605.1"/>
    <property type="molecule type" value="Genomic_DNA"/>
</dbReference>
<dbReference type="AlphaFoldDB" id="A0A8J7I204"/>
<evidence type="ECO:0000313" key="4">
    <source>
        <dbReference type="Proteomes" id="UP000662314"/>
    </source>
</evidence>
<proteinExistence type="predicted"/>
<evidence type="ECO:0000313" key="3">
    <source>
        <dbReference type="EMBL" id="MBH8574605.1"/>
    </source>
</evidence>
<dbReference type="Proteomes" id="UP000662314">
    <property type="component" value="Unassembled WGS sequence"/>
</dbReference>
<name>A0A8J7I204_9NOST</name>
<feature type="compositionally biased region" description="Polar residues" evidence="1">
    <location>
        <begin position="240"/>
        <end position="253"/>
    </location>
</feature>
<reference evidence="3 4" key="1">
    <citation type="journal article" date="2021" name="Int. J. Syst. Evol. Microbiol.">
        <title>Amazonocrinis nigriterrae gen. nov., sp. nov., Atlanticothrix silvestris gen. nov., sp. nov. and Dendronalium phyllosphericum gen. nov., sp. nov., nostocacean cyanobacteria from Brazilian environments.</title>
        <authorList>
            <person name="Alvarenga D.O."/>
            <person name="Andreote A.P.D."/>
            <person name="Branco L.H.Z."/>
            <person name="Delbaje E."/>
            <person name="Cruz R.B."/>
            <person name="Varani A.M."/>
            <person name="Fiore M.F."/>
        </authorList>
    </citation>
    <scope>NUCLEOTIDE SEQUENCE [LARGE SCALE GENOMIC DNA]</scope>
    <source>
        <strain evidence="3 4">CENA369</strain>
    </source>
</reference>
<keyword evidence="4" id="KW-1185">Reference proteome</keyword>
<evidence type="ECO:0000256" key="1">
    <source>
        <dbReference type="SAM" id="MobiDB-lite"/>
    </source>
</evidence>
<sequence>MLKNYPTTNHVRIVTALILTGILSISSGLTFIKNATAASTNLLPDTTNEVLKQNIKLNRLPRPVANAVLRDLAQRLGIFTSQLKIINYSQQTWRDGCLELPQPDELCTQALVPGWLVVVSNNRQNWIYHTNNNGRSLRLALPNTSSDNLPDRLPALVKNRILQAASRRLQLPISRLTVIQAQQQTWRDGCLELGNINESCIAALTPGWRVVIGAANQTLVYHSNQTGSVIKLNDRAGDSPTANNSTEPIQISASELPPPLDRGVVFRQISSGGFAGRTYETVLLNDGSLIRVRIGDANDSERSVRRISRQEVQKFQQLLERYRFGEYKNLNYPAPSGAADYITYTLTSREGTVQYNDFLQNNLPQNLQKVVKAWNQISNSQVSNGNTGEAVPIPASELPPPLDRGVVFRQISSGGLFPRTYETVLLNDGRLIRVRIGDANDSDRSVRRISTQQVRQFEQLLERLEFSEYQNQSYPAPSGAADYITYTLTSQEATVQYNDISQNNLPQNLREVVDNWNQIVSNAQT</sequence>
<protein>
    <recommendedName>
        <fullName evidence="2">Cullin family profile domain-containing protein</fullName>
    </recommendedName>
</protein>
<feature type="region of interest" description="Disordered" evidence="1">
    <location>
        <begin position="234"/>
        <end position="254"/>
    </location>
</feature>
<dbReference type="PROSITE" id="PS50069">
    <property type="entry name" value="CULLIN_2"/>
    <property type="match status" value="1"/>
</dbReference>
<organism evidence="3 4">
    <name type="scientific">Dendronalium phyllosphericum CENA369</name>
    <dbReference type="NCBI Taxonomy" id="1725256"/>
    <lineage>
        <taxon>Bacteria</taxon>
        <taxon>Bacillati</taxon>
        <taxon>Cyanobacteriota</taxon>
        <taxon>Cyanophyceae</taxon>
        <taxon>Nostocales</taxon>
        <taxon>Nostocaceae</taxon>
        <taxon>Dendronalium</taxon>
        <taxon>Dendronalium phyllosphericum</taxon>
    </lineage>
</organism>
<accession>A0A8J7I204</accession>
<feature type="domain" description="Cullin family profile" evidence="2">
    <location>
        <begin position="406"/>
        <end position="525"/>
    </location>
</feature>
<evidence type="ECO:0000259" key="2">
    <source>
        <dbReference type="PROSITE" id="PS50069"/>
    </source>
</evidence>
<dbReference type="InterPro" id="IPR016158">
    <property type="entry name" value="Cullin_homology"/>
</dbReference>
<comment type="caution">
    <text evidence="3">The sequence shown here is derived from an EMBL/GenBank/DDBJ whole genome shotgun (WGS) entry which is preliminary data.</text>
</comment>